<evidence type="ECO:0000313" key="2">
    <source>
        <dbReference type="EMBL" id="PNX92520.1"/>
    </source>
</evidence>
<dbReference type="InterPro" id="IPR000477">
    <property type="entry name" value="RT_dom"/>
</dbReference>
<accession>A0A2K3MNZ4</accession>
<reference evidence="2 3" key="2">
    <citation type="journal article" date="2017" name="Front. Plant Sci.">
        <title>Gene Classification and Mining of Molecular Markers Useful in Red Clover (Trifolium pratense) Breeding.</title>
        <authorList>
            <person name="Istvanek J."/>
            <person name="Dluhosova J."/>
            <person name="Dluhos P."/>
            <person name="Patkova L."/>
            <person name="Nedelnik J."/>
            <person name="Repkova J."/>
        </authorList>
    </citation>
    <scope>NUCLEOTIDE SEQUENCE [LARGE SCALE GENOMIC DNA]</scope>
    <source>
        <strain evidence="3">cv. Tatra</strain>
        <tissue evidence="2">Young leaves</tissue>
    </source>
</reference>
<name>A0A2K3MNZ4_TRIPR</name>
<dbReference type="PANTHER" id="PTHR33116:SF70">
    <property type="entry name" value="NON-LTR RETROELEMENT REVERSE TRANSCRIPTASE-LIKE PROTEIN"/>
    <property type="match status" value="1"/>
</dbReference>
<dbReference type="EMBL" id="ASHM01010666">
    <property type="protein sequence ID" value="PNX92520.1"/>
    <property type="molecule type" value="Genomic_DNA"/>
</dbReference>
<organism evidence="2 3">
    <name type="scientific">Trifolium pratense</name>
    <name type="common">Red clover</name>
    <dbReference type="NCBI Taxonomy" id="57577"/>
    <lineage>
        <taxon>Eukaryota</taxon>
        <taxon>Viridiplantae</taxon>
        <taxon>Streptophyta</taxon>
        <taxon>Embryophyta</taxon>
        <taxon>Tracheophyta</taxon>
        <taxon>Spermatophyta</taxon>
        <taxon>Magnoliopsida</taxon>
        <taxon>eudicotyledons</taxon>
        <taxon>Gunneridae</taxon>
        <taxon>Pentapetalae</taxon>
        <taxon>rosids</taxon>
        <taxon>fabids</taxon>
        <taxon>Fabales</taxon>
        <taxon>Fabaceae</taxon>
        <taxon>Papilionoideae</taxon>
        <taxon>50 kb inversion clade</taxon>
        <taxon>NPAAA clade</taxon>
        <taxon>Hologalegina</taxon>
        <taxon>IRL clade</taxon>
        <taxon>Trifolieae</taxon>
        <taxon>Trifolium</taxon>
    </lineage>
</organism>
<dbReference type="Gene3D" id="3.60.10.10">
    <property type="entry name" value="Endonuclease/exonuclease/phosphatase"/>
    <property type="match status" value="1"/>
</dbReference>
<evidence type="ECO:0000313" key="3">
    <source>
        <dbReference type="Proteomes" id="UP000236291"/>
    </source>
</evidence>
<sequence length="865" mass="98266">MIMFKDVSILSWNVRGANNPKTKSEVAVVDAQGQSGGVWILKQIGVNFDVHVVDVYLNTITISIATGPWCIMGDFNEIIAPGEQRGGNFHPNRAAGLSSVMNHCNLLDLNSVGGKFTWHRNCRGQRSISKKLDRGMANVTWRLNFPEAFLETLCRVNSDHNPILLRCGGLPIARGARPFRFEAAWISHSDYEQLVKNAWTRERGLPIAGLNTIREDSILFNKEVFGNIFKKKRKLENRLNGIQRVMERVDSTRLILLEQQLQKELDDVLYQEELLWFQKSREKWIKFGDRNTKFFHAQTVIRRKRNKIHGITLPCGAWCTDDTILQEEAKKIFKNLFAPPNNSPHCSFDVAVVPKLDAEQVQTLLHHVSKEEVFIALNQMHPLKAPGPDGFQGVFFRQYWHILGNDICDMVSEAFATGQFNPSLAETLICLIPKEDCPKHFKDFRPISLCNTLYKLITKILVNRLRPMLDSIVGPFQSSFLPGRGTSDNAIILQEVIYNMNKSKAKKGDVAYKIDLEKAYDNVDWNYLRSCLHDFGFPPLTIKLIMHCVCSSTLSLIWNGQRLPSFSPTRGLRQGDPLSPYLFVLCMEKLSLAISEAVQNNSWKPIQISKNGPRFSHLFFADDVLLFSKATCSQGRIMANLFNNFSKASGLKINCAKSRALFSKGVPRRKMDKLTSLSGIRSTNALGKYLGFPMITGRVRKDDYHFILDKLNSRLASWKNKFLNKPGRVTLAKSVLNSIPTYYMQISWLPSSICSQIDQLTRNFIWKGNSNNGIHLVGWQSITQTKKDGGLGVRLARETNTAMLGKLVWDIQQNSNKPWVLMIQDKYLSNKIFFSTPRSYGSPIWNSISKAKLALQDGYQYRIGD</sequence>
<protein>
    <submittedName>
        <fullName evidence="2">Ribonuclease H</fullName>
    </submittedName>
</protein>
<dbReference type="STRING" id="57577.A0A2K3MNZ4"/>
<dbReference type="InterPro" id="IPR043502">
    <property type="entry name" value="DNA/RNA_pol_sf"/>
</dbReference>
<dbReference type="Proteomes" id="UP000236291">
    <property type="component" value="Unassembled WGS sequence"/>
</dbReference>
<dbReference type="SUPFAM" id="SSF56672">
    <property type="entry name" value="DNA/RNA polymerases"/>
    <property type="match status" value="1"/>
</dbReference>
<dbReference type="CDD" id="cd01650">
    <property type="entry name" value="RT_nLTR_like"/>
    <property type="match status" value="1"/>
</dbReference>
<dbReference type="PROSITE" id="PS50878">
    <property type="entry name" value="RT_POL"/>
    <property type="match status" value="1"/>
</dbReference>
<reference evidence="2 3" key="1">
    <citation type="journal article" date="2014" name="Am. J. Bot.">
        <title>Genome assembly and annotation for red clover (Trifolium pratense; Fabaceae).</title>
        <authorList>
            <person name="Istvanek J."/>
            <person name="Jaros M."/>
            <person name="Krenek A."/>
            <person name="Repkova J."/>
        </authorList>
    </citation>
    <scope>NUCLEOTIDE SEQUENCE [LARGE SCALE GENOMIC DNA]</scope>
    <source>
        <strain evidence="3">cv. Tatra</strain>
        <tissue evidence="2">Young leaves</tissue>
    </source>
</reference>
<feature type="non-terminal residue" evidence="2">
    <location>
        <position position="865"/>
    </location>
</feature>
<dbReference type="Pfam" id="PF00078">
    <property type="entry name" value="RVT_1"/>
    <property type="match status" value="1"/>
</dbReference>
<evidence type="ECO:0000259" key="1">
    <source>
        <dbReference type="PROSITE" id="PS50878"/>
    </source>
</evidence>
<proteinExistence type="predicted"/>
<feature type="domain" description="Reverse transcriptase" evidence="1">
    <location>
        <begin position="413"/>
        <end position="694"/>
    </location>
</feature>
<dbReference type="SUPFAM" id="SSF56219">
    <property type="entry name" value="DNase I-like"/>
    <property type="match status" value="1"/>
</dbReference>
<comment type="caution">
    <text evidence="2">The sequence shown here is derived from an EMBL/GenBank/DDBJ whole genome shotgun (WGS) entry which is preliminary data.</text>
</comment>
<dbReference type="AlphaFoldDB" id="A0A2K3MNZ4"/>
<dbReference type="InterPro" id="IPR036691">
    <property type="entry name" value="Endo/exonu/phosph_ase_sf"/>
</dbReference>
<gene>
    <name evidence="2" type="ORF">L195_g015658</name>
</gene>
<dbReference type="PANTHER" id="PTHR33116">
    <property type="entry name" value="REVERSE TRANSCRIPTASE ZINC-BINDING DOMAIN-CONTAINING PROTEIN-RELATED-RELATED"/>
    <property type="match status" value="1"/>
</dbReference>